<gene>
    <name evidence="2" type="ORF">mRhiFer1_009368</name>
</gene>
<proteinExistence type="predicted"/>
<dbReference type="EMBL" id="JACAGC010000025">
    <property type="protein sequence ID" value="KAF6278081.1"/>
    <property type="molecule type" value="Genomic_DNA"/>
</dbReference>
<evidence type="ECO:0000313" key="2">
    <source>
        <dbReference type="EMBL" id="KAF6278081.1"/>
    </source>
</evidence>
<dbReference type="AlphaFoldDB" id="A0A7J7RPI2"/>
<evidence type="ECO:0000313" key="3">
    <source>
        <dbReference type="Proteomes" id="UP000585614"/>
    </source>
</evidence>
<name>A0A7J7RPI2_RHIFE</name>
<evidence type="ECO:0000256" key="1">
    <source>
        <dbReference type="SAM" id="MobiDB-lite"/>
    </source>
</evidence>
<protein>
    <submittedName>
        <fullName evidence="2">Uncharacterized protein</fullName>
    </submittedName>
</protein>
<feature type="region of interest" description="Disordered" evidence="1">
    <location>
        <begin position="1"/>
        <end position="20"/>
    </location>
</feature>
<sequence>MAGAAPKCSATVGSGGRAGPRGGRACPWLPLLSLPASARPSAGISAPALSPLWGQSCEGSHPPPTAPPALTHTLAWFSPASPRHRMAPAGSAVSHLHLKGSVVTRGGCLQILPTRPARRMSPATAASAASSAATPPSLLRPSLRGARAEPATGCCPRVIFLPQLGKHSRDEQKECACRYVHTTVL</sequence>
<reference evidence="2 3" key="1">
    <citation type="journal article" date="2020" name="Nature">
        <title>Six reference-quality genomes reveal evolution of bat adaptations.</title>
        <authorList>
            <person name="Jebb D."/>
            <person name="Huang Z."/>
            <person name="Pippel M."/>
            <person name="Hughes G.M."/>
            <person name="Lavrichenko K."/>
            <person name="Devanna P."/>
            <person name="Winkler S."/>
            <person name="Jermiin L.S."/>
            <person name="Skirmuntt E.C."/>
            <person name="Katzourakis A."/>
            <person name="Burkitt-Gray L."/>
            <person name="Ray D.A."/>
            <person name="Sullivan K.A.M."/>
            <person name="Roscito J.G."/>
            <person name="Kirilenko B.M."/>
            <person name="Davalos L.M."/>
            <person name="Corthals A.P."/>
            <person name="Power M.L."/>
            <person name="Jones G."/>
            <person name="Ransome R.D."/>
            <person name="Dechmann D.K.N."/>
            <person name="Locatelli A.G."/>
            <person name="Puechmaille S.J."/>
            <person name="Fedrigo O."/>
            <person name="Jarvis E.D."/>
            <person name="Hiller M."/>
            <person name="Vernes S.C."/>
            <person name="Myers E.W."/>
            <person name="Teeling E.C."/>
        </authorList>
    </citation>
    <scope>NUCLEOTIDE SEQUENCE [LARGE SCALE GENOMIC DNA]</scope>
    <source>
        <strain evidence="2">MRhiFer1</strain>
        <tissue evidence="2">Lung</tissue>
    </source>
</reference>
<dbReference type="Proteomes" id="UP000585614">
    <property type="component" value="Unassembled WGS sequence"/>
</dbReference>
<accession>A0A7J7RPI2</accession>
<organism evidence="2 3">
    <name type="scientific">Rhinolophus ferrumequinum</name>
    <name type="common">Greater horseshoe bat</name>
    <dbReference type="NCBI Taxonomy" id="59479"/>
    <lineage>
        <taxon>Eukaryota</taxon>
        <taxon>Metazoa</taxon>
        <taxon>Chordata</taxon>
        <taxon>Craniata</taxon>
        <taxon>Vertebrata</taxon>
        <taxon>Euteleostomi</taxon>
        <taxon>Mammalia</taxon>
        <taxon>Eutheria</taxon>
        <taxon>Laurasiatheria</taxon>
        <taxon>Chiroptera</taxon>
        <taxon>Yinpterochiroptera</taxon>
        <taxon>Rhinolophoidea</taxon>
        <taxon>Rhinolophidae</taxon>
        <taxon>Rhinolophinae</taxon>
        <taxon>Rhinolophus</taxon>
    </lineage>
</organism>
<feature type="region of interest" description="Disordered" evidence="1">
    <location>
        <begin position="119"/>
        <end position="141"/>
    </location>
</feature>
<comment type="caution">
    <text evidence="2">The sequence shown here is derived from an EMBL/GenBank/DDBJ whole genome shotgun (WGS) entry which is preliminary data.</text>
</comment>